<organism evidence="2 3">
    <name type="scientific">Streptomyces lannensis</name>
    <dbReference type="NCBI Taxonomy" id="766498"/>
    <lineage>
        <taxon>Bacteria</taxon>
        <taxon>Bacillati</taxon>
        <taxon>Actinomycetota</taxon>
        <taxon>Actinomycetes</taxon>
        <taxon>Kitasatosporales</taxon>
        <taxon>Streptomycetaceae</taxon>
        <taxon>Streptomyces</taxon>
    </lineage>
</organism>
<proteinExistence type="predicted"/>
<comment type="caution">
    <text evidence="2">The sequence shown here is derived from an EMBL/GenBank/DDBJ whole genome shotgun (WGS) entry which is preliminary data.</text>
</comment>
<evidence type="ECO:0000256" key="1">
    <source>
        <dbReference type="SAM" id="MobiDB-lite"/>
    </source>
</evidence>
<dbReference type="Proteomes" id="UP001501563">
    <property type="component" value="Unassembled WGS sequence"/>
</dbReference>
<accession>A0ABP7KCL0</accession>
<name>A0ABP7KCL0_9ACTN</name>
<evidence type="ECO:0000313" key="2">
    <source>
        <dbReference type="EMBL" id="GAA3871297.1"/>
    </source>
</evidence>
<feature type="compositionally biased region" description="Basic and acidic residues" evidence="1">
    <location>
        <begin position="7"/>
        <end position="23"/>
    </location>
</feature>
<feature type="region of interest" description="Disordered" evidence="1">
    <location>
        <begin position="1"/>
        <end position="37"/>
    </location>
</feature>
<reference evidence="3" key="1">
    <citation type="journal article" date="2019" name="Int. J. Syst. Evol. Microbiol.">
        <title>The Global Catalogue of Microorganisms (GCM) 10K type strain sequencing project: providing services to taxonomists for standard genome sequencing and annotation.</title>
        <authorList>
            <consortium name="The Broad Institute Genomics Platform"/>
            <consortium name="The Broad Institute Genome Sequencing Center for Infectious Disease"/>
            <person name="Wu L."/>
            <person name="Ma J."/>
        </authorList>
    </citation>
    <scope>NUCLEOTIDE SEQUENCE [LARGE SCALE GENOMIC DNA]</scope>
    <source>
        <strain evidence="3">JCM 16578</strain>
    </source>
</reference>
<gene>
    <name evidence="2" type="ORF">GCM10022207_40830</name>
</gene>
<protein>
    <submittedName>
        <fullName evidence="2">Uncharacterized protein</fullName>
    </submittedName>
</protein>
<keyword evidence="3" id="KW-1185">Reference proteome</keyword>
<dbReference type="EMBL" id="BAAAZA010000010">
    <property type="protein sequence ID" value="GAA3871297.1"/>
    <property type="molecule type" value="Genomic_DNA"/>
</dbReference>
<sequence>MGAGAGSRDHPERVASQGDREPSARPGHPRSTRGLTRWAAVRAEPGGAYRSGASFGATHSAQMMNPYSAISVSDQTG</sequence>
<evidence type="ECO:0000313" key="3">
    <source>
        <dbReference type="Proteomes" id="UP001501563"/>
    </source>
</evidence>